<sequence>MEAVSCIFCGDRGTRPYHEENGYQAVSCDGCGLVFVTPRPSEAEMKRLYEGQETKVDLGLQIRNVERATYEARRALDLVGRYQPSGRLLEIGCAAGYFLREALRRGYDPTGIDITGPFVRYATDVLGVDAREGTLASVELPPASFDVVYHRNVLSHLAYPLDAFRQMRSLLRPGGLMVYQTGNVAELPGERWAGTNELDLPDHLYHFGERQLRMLAERTGFETLDVRRYALLLHEPAPRAALLHLQSLFRKNHKNGAPAKEQKNKPAPFVVPNDVPRARLLHSLEVLVDGYITYDLGAVAPKEGRRATLVVVARAR</sequence>
<proteinExistence type="predicted"/>
<dbReference type="CDD" id="cd02440">
    <property type="entry name" value="AdoMet_MTases"/>
    <property type="match status" value="1"/>
</dbReference>
<dbReference type="InterPro" id="IPR029063">
    <property type="entry name" value="SAM-dependent_MTases_sf"/>
</dbReference>
<keyword evidence="1" id="KW-0489">Methyltransferase</keyword>
<protein>
    <submittedName>
        <fullName evidence="1">Methyltransferase domain-containing protein</fullName>
    </submittedName>
</protein>
<organism evidence="1 2">
    <name type="scientific">Polyangium spumosum</name>
    <dbReference type="NCBI Taxonomy" id="889282"/>
    <lineage>
        <taxon>Bacteria</taxon>
        <taxon>Pseudomonadati</taxon>
        <taxon>Myxococcota</taxon>
        <taxon>Polyangia</taxon>
        <taxon>Polyangiales</taxon>
        <taxon>Polyangiaceae</taxon>
        <taxon>Polyangium</taxon>
    </lineage>
</organism>
<dbReference type="Pfam" id="PF13489">
    <property type="entry name" value="Methyltransf_23"/>
    <property type="match status" value="1"/>
</dbReference>
<keyword evidence="2" id="KW-1185">Reference proteome</keyword>
<comment type="caution">
    <text evidence="1">The sequence shown here is derived from an EMBL/GenBank/DDBJ whole genome shotgun (WGS) entry which is preliminary data.</text>
</comment>
<reference evidence="1 2" key="1">
    <citation type="submission" date="2019-10" db="EMBL/GenBank/DDBJ databases">
        <title>A soil myxobacterium in the family Polyangiaceae.</title>
        <authorList>
            <person name="Li Y."/>
            <person name="Wang J."/>
        </authorList>
    </citation>
    <scope>NUCLEOTIDE SEQUENCE [LARGE SCALE GENOMIC DNA]</scope>
    <source>
        <strain evidence="1 2">DSM 14734</strain>
    </source>
</reference>
<name>A0A6N7PF13_9BACT</name>
<evidence type="ECO:0000313" key="1">
    <source>
        <dbReference type="EMBL" id="MRG90417.1"/>
    </source>
</evidence>
<accession>A0A6N7PF13</accession>
<dbReference type="AlphaFoldDB" id="A0A6N7PF13"/>
<dbReference type="PANTHER" id="PTHR43861">
    <property type="entry name" value="TRANS-ACONITATE 2-METHYLTRANSFERASE-RELATED"/>
    <property type="match status" value="1"/>
</dbReference>
<dbReference type="OrthoDB" id="9815644at2"/>
<evidence type="ECO:0000313" key="2">
    <source>
        <dbReference type="Proteomes" id="UP000440224"/>
    </source>
</evidence>
<gene>
    <name evidence="1" type="ORF">GF068_00535</name>
</gene>
<dbReference type="SUPFAM" id="SSF53335">
    <property type="entry name" value="S-adenosyl-L-methionine-dependent methyltransferases"/>
    <property type="match status" value="1"/>
</dbReference>
<dbReference type="Gene3D" id="3.40.50.150">
    <property type="entry name" value="Vaccinia Virus protein VP39"/>
    <property type="match status" value="1"/>
</dbReference>
<keyword evidence="1" id="KW-0808">Transferase</keyword>
<dbReference type="GO" id="GO:0032259">
    <property type="term" value="P:methylation"/>
    <property type="evidence" value="ECO:0007669"/>
    <property type="project" value="UniProtKB-KW"/>
</dbReference>
<dbReference type="GO" id="GO:0008168">
    <property type="term" value="F:methyltransferase activity"/>
    <property type="evidence" value="ECO:0007669"/>
    <property type="project" value="UniProtKB-KW"/>
</dbReference>
<dbReference type="Proteomes" id="UP000440224">
    <property type="component" value="Unassembled WGS sequence"/>
</dbReference>
<dbReference type="EMBL" id="WJIE01000001">
    <property type="protein sequence ID" value="MRG90417.1"/>
    <property type="molecule type" value="Genomic_DNA"/>
</dbReference>
<dbReference type="RefSeq" id="WP_153817337.1">
    <property type="nucleotide sequence ID" value="NZ_WJIE01000001.1"/>
</dbReference>